<dbReference type="PROSITE" id="PS50011">
    <property type="entry name" value="PROTEIN_KINASE_DOM"/>
    <property type="match status" value="1"/>
</dbReference>
<dbReference type="PRINTS" id="PR00109">
    <property type="entry name" value="TYRKINASE"/>
</dbReference>
<keyword evidence="4" id="KW-0418">Kinase</keyword>
<dbReference type="Pfam" id="PF07714">
    <property type="entry name" value="PK_Tyr_Ser-Thr"/>
    <property type="match status" value="1"/>
</dbReference>
<keyword evidence="10" id="KW-1185">Reference proteome</keyword>
<dbReference type="AlphaFoldDB" id="A0AAD8KPM7"/>
<dbReference type="PROSITE" id="PS00107">
    <property type="entry name" value="PROTEIN_KINASE_ATP"/>
    <property type="match status" value="1"/>
</dbReference>
<dbReference type="InterPro" id="IPR000719">
    <property type="entry name" value="Prot_kinase_dom"/>
</dbReference>
<dbReference type="InterPro" id="IPR001245">
    <property type="entry name" value="Ser-Thr/Tyr_kinase_cat_dom"/>
</dbReference>
<dbReference type="GO" id="GO:0004674">
    <property type="term" value="F:protein serine/threonine kinase activity"/>
    <property type="evidence" value="ECO:0007669"/>
    <property type="project" value="UniProtKB-KW"/>
</dbReference>
<reference evidence="9" key="1">
    <citation type="journal article" date="2023" name="bioRxiv">
        <title>Improved chromosome-level genome assembly for marigold (Tagetes erecta).</title>
        <authorList>
            <person name="Jiang F."/>
            <person name="Yuan L."/>
            <person name="Wang S."/>
            <person name="Wang H."/>
            <person name="Xu D."/>
            <person name="Wang A."/>
            <person name="Fan W."/>
        </authorList>
    </citation>
    <scope>NUCLEOTIDE SEQUENCE</scope>
    <source>
        <strain evidence="9">WSJ</strain>
        <tissue evidence="9">Leaf</tissue>
    </source>
</reference>
<proteinExistence type="inferred from homology"/>
<dbReference type="Proteomes" id="UP001229421">
    <property type="component" value="Unassembled WGS sequence"/>
</dbReference>
<dbReference type="SUPFAM" id="SSF56112">
    <property type="entry name" value="Protein kinase-like (PK-like)"/>
    <property type="match status" value="1"/>
</dbReference>
<evidence type="ECO:0000256" key="2">
    <source>
        <dbReference type="ARBA" id="ARBA00022679"/>
    </source>
</evidence>
<dbReference type="InterPro" id="IPR017441">
    <property type="entry name" value="Protein_kinase_ATP_BS"/>
</dbReference>
<protein>
    <recommendedName>
        <fullName evidence="8">Protein kinase domain-containing protein</fullName>
    </recommendedName>
</protein>
<sequence>MERSNIQQWQESIDPLKLVVGKVIGRGSFGVVHKGSYLGQTVAVKVLDLGGNKGITKDATESVKNDFMKEVGIWQVLDHPNVTKMIGATMCMNTNFSHKNKKSKMESNFCAVSEYVKGGSLRSYLFKNRDKKLPMKRVLQFALDIAKGLSYMHSKKIIHRDVKPENILIDHENNLKLADFGESTFESLELFYTSGEIGTRGYMAPEIVRGKPYGRKCDVFSFGICLWEIYSCDMAYTFDLDKITYEIYKVCMHDMRPSMHVNCPRSLAQLIERCWDTDPRKRPEMKDVIVELEEIMNSEESKTLSQDYNSVFGCFRLFNHVKQNARVHIL</sequence>
<dbReference type="Gene3D" id="3.30.200.20">
    <property type="entry name" value="Phosphorylase Kinase, domain 1"/>
    <property type="match status" value="1"/>
</dbReference>
<keyword evidence="3 6" id="KW-0547">Nucleotide-binding</keyword>
<evidence type="ECO:0000256" key="1">
    <source>
        <dbReference type="ARBA" id="ARBA00022527"/>
    </source>
</evidence>
<evidence type="ECO:0000256" key="4">
    <source>
        <dbReference type="ARBA" id="ARBA00022777"/>
    </source>
</evidence>
<keyword evidence="1 7" id="KW-0723">Serine/threonine-protein kinase</keyword>
<dbReference type="Gene3D" id="1.10.510.10">
    <property type="entry name" value="Transferase(Phosphotransferase) domain 1"/>
    <property type="match status" value="1"/>
</dbReference>
<evidence type="ECO:0000313" key="9">
    <source>
        <dbReference type="EMBL" id="KAK1425348.1"/>
    </source>
</evidence>
<dbReference type="InterPro" id="IPR011009">
    <property type="entry name" value="Kinase-like_dom_sf"/>
</dbReference>
<dbReference type="GO" id="GO:0005886">
    <property type="term" value="C:plasma membrane"/>
    <property type="evidence" value="ECO:0007669"/>
    <property type="project" value="TreeGrafter"/>
</dbReference>
<dbReference type="InterPro" id="IPR008271">
    <property type="entry name" value="Ser/Thr_kinase_AS"/>
</dbReference>
<dbReference type="InterPro" id="IPR051681">
    <property type="entry name" value="Ser/Thr_Kinases-Pseudokinases"/>
</dbReference>
<comment type="caution">
    <text evidence="9">The sequence shown here is derived from an EMBL/GenBank/DDBJ whole genome shotgun (WGS) entry which is preliminary data.</text>
</comment>
<dbReference type="EMBL" id="JAUHHV010000005">
    <property type="protein sequence ID" value="KAK1425348.1"/>
    <property type="molecule type" value="Genomic_DNA"/>
</dbReference>
<accession>A0AAD8KPM7</accession>
<name>A0AAD8KPM7_TARER</name>
<evidence type="ECO:0000313" key="10">
    <source>
        <dbReference type="Proteomes" id="UP001229421"/>
    </source>
</evidence>
<dbReference type="PANTHER" id="PTHR44329:SF290">
    <property type="entry name" value="PROTEIN KINASE DOMAIN-CONTAINING PROTEIN"/>
    <property type="match status" value="1"/>
</dbReference>
<dbReference type="GO" id="GO:0005524">
    <property type="term" value="F:ATP binding"/>
    <property type="evidence" value="ECO:0007669"/>
    <property type="project" value="UniProtKB-UniRule"/>
</dbReference>
<evidence type="ECO:0000259" key="8">
    <source>
        <dbReference type="PROSITE" id="PS50011"/>
    </source>
</evidence>
<keyword evidence="2" id="KW-0808">Transferase</keyword>
<feature type="domain" description="Protein kinase" evidence="8">
    <location>
        <begin position="18"/>
        <end position="296"/>
    </location>
</feature>
<dbReference type="PANTHER" id="PTHR44329">
    <property type="entry name" value="SERINE/THREONINE-PROTEIN KINASE TNNI3K-RELATED"/>
    <property type="match status" value="1"/>
</dbReference>
<dbReference type="PIRSF" id="PIRSF000654">
    <property type="entry name" value="Integrin-linked_kinase"/>
    <property type="match status" value="1"/>
</dbReference>
<evidence type="ECO:0000256" key="5">
    <source>
        <dbReference type="ARBA" id="ARBA00022840"/>
    </source>
</evidence>
<evidence type="ECO:0000256" key="7">
    <source>
        <dbReference type="RuleBase" id="RU000304"/>
    </source>
</evidence>
<evidence type="ECO:0000256" key="6">
    <source>
        <dbReference type="PROSITE-ProRule" id="PRU10141"/>
    </source>
</evidence>
<dbReference type="CDD" id="cd13999">
    <property type="entry name" value="STKc_MAP3K-like"/>
    <property type="match status" value="1"/>
</dbReference>
<dbReference type="SMART" id="SM00220">
    <property type="entry name" value="S_TKc"/>
    <property type="match status" value="1"/>
</dbReference>
<feature type="binding site" evidence="6">
    <location>
        <position position="45"/>
    </location>
    <ligand>
        <name>ATP</name>
        <dbReference type="ChEBI" id="CHEBI:30616"/>
    </ligand>
</feature>
<gene>
    <name evidence="9" type="ORF">QVD17_20699</name>
</gene>
<organism evidence="9 10">
    <name type="scientific">Tagetes erecta</name>
    <name type="common">African marigold</name>
    <dbReference type="NCBI Taxonomy" id="13708"/>
    <lineage>
        <taxon>Eukaryota</taxon>
        <taxon>Viridiplantae</taxon>
        <taxon>Streptophyta</taxon>
        <taxon>Embryophyta</taxon>
        <taxon>Tracheophyta</taxon>
        <taxon>Spermatophyta</taxon>
        <taxon>Magnoliopsida</taxon>
        <taxon>eudicotyledons</taxon>
        <taxon>Gunneridae</taxon>
        <taxon>Pentapetalae</taxon>
        <taxon>asterids</taxon>
        <taxon>campanulids</taxon>
        <taxon>Asterales</taxon>
        <taxon>Asteraceae</taxon>
        <taxon>Asteroideae</taxon>
        <taxon>Heliantheae alliance</taxon>
        <taxon>Tageteae</taxon>
        <taxon>Tagetes</taxon>
    </lineage>
</organism>
<keyword evidence="5 6" id="KW-0067">ATP-binding</keyword>
<evidence type="ECO:0000256" key="3">
    <source>
        <dbReference type="ARBA" id="ARBA00022741"/>
    </source>
</evidence>
<comment type="similarity">
    <text evidence="7">Belongs to the protein kinase superfamily.</text>
</comment>
<dbReference type="PROSITE" id="PS00108">
    <property type="entry name" value="PROTEIN_KINASE_ST"/>
    <property type="match status" value="1"/>
</dbReference>